<feature type="domain" description="Pleiotrophin/Midkine C-terminal" evidence="8">
    <location>
        <begin position="220"/>
        <end position="263"/>
    </location>
</feature>
<dbReference type="GO" id="GO:0005576">
    <property type="term" value="C:extracellular region"/>
    <property type="evidence" value="ECO:0007669"/>
    <property type="project" value="UniProtKB-SubCell"/>
</dbReference>
<feature type="compositionally biased region" description="Gly residues" evidence="6">
    <location>
        <begin position="162"/>
        <end position="172"/>
    </location>
</feature>
<evidence type="ECO:0000256" key="3">
    <source>
        <dbReference type="ARBA" id="ARBA00022525"/>
    </source>
</evidence>
<feature type="compositionally biased region" description="Basic residues" evidence="6">
    <location>
        <begin position="332"/>
        <end position="342"/>
    </location>
</feature>
<evidence type="ECO:0000313" key="14">
    <source>
        <dbReference type="EMBL" id="JAI33002.1"/>
    </source>
</evidence>
<name>A0A0K8TX68_BACLA</name>
<dbReference type="EMBL" id="GDHF01033446">
    <property type="protein sequence ID" value="JAI18868.1"/>
    <property type="molecule type" value="Transcribed_RNA"/>
</dbReference>
<feature type="region of interest" description="Disordered" evidence="6">
    <location>
        <begin position="321"/>
        <end position="349"/>
    </location>
</feature>
<comment type="subcellular location">
    <subcellularLocation>
        <location evidence="1">Secreted</location>
    </subcellularLocation>
</comment>
<evidence type="ECO:0000256" key="7">
    <source>
        <dbReference type="SAM" id="SignalP"/>
    </source>
</evidence>
<dbReference type="GO" id="GO:0048332">
    <property type="term" value="P:mesoderm morphogenesis"/>
    <property type="evidence" value="ECO:0007669"/>
    <property type="project" value="TreeGrafter"/>
</dbReference>
<dbReference type="InterPro" id="IPR020090">
    <property type="entry name" value="PTN/MK_C_dom"/>
</dbReference>
<evidence type="ECO:0000256" key="6">
    <source>
        <dbReference type="SAM" id="MobiDB-lite"/>
    </source>
</evidence>
<feature type="signal peptide" evidence="7">
    <location>
        <begin position="1"/>
        <end position="23"/>
    </location>
</feature>
<evidence type="ECO:0000259" key="8">
    <source>
        <dbReference type="Pfam" id="PF01091"/>
    </source>
</evidence>
<evidence type="ECO:0000256" key="5">
    <source>
        <dbReference type="ARBA" id="ARBA00023157"/>
    </source>
</evidence>
<evidence type="ECO:0000256" key="2">
    <source>
        <dbReference type="ARBA" id="ARBA00005403"/>
    </source>
</evidence>
<evidence type="ECO:0000313" key="12">
    <source>
        <dbReference type="EMBL" id="JAI24487.1"/>
    </source>
</evidence>
<keyword evidence="3" id="KW-0964">Secreted</keyword>
<dbReference type="InterPro" id="IPR038130">
    <property type="entry name" value="PTN/MK_C_dom_sf"/>
</dbReference>
<dbReference type="EMBL" id="GDHF01028148">
    <property type="protein sequence ID" value="JAI24166.1"/>
    <property type="molecule type" value="Transcribed_RNA"/>
</dbReference>
<feature type="compositionally biased region" description="Low complexity" evidence="6">
    <location>
        <begin position="176"/>
        <end position="185"/>
    </location>
</feature>
<dbReference type="FunFam" id="2.30.90.10:FF:000001">
    <property type="entry name" value="Pleiotrophin"/>
    <property type="match status" value="1"/>
</dbReference>
<dbReference type="EMBL" id="GDHF01022263">
    <property type="protein sequence ID" value="JAI30051.1"/>
    <property type="molecule type" value="Transcribed_RNA"/>
</dbReference>
<proteinExistence type="inferred from homology"/>
<gene>
    <name evidence="9" type="ORF">c1_g1_i2</name>
    <name evidence="15" type="ORF">c1_g1_i3</name>
    <name evidence="12" type="ORF">c1_g1_i4</name>
    <name evidence="11" type="ORF">c1_g1_i6</name>
    <name evidence="14" type="ORF">c1_g1_i7</name>
    <name evidence="13" type="ORF">c1_g1_i8</name>
    <name evidence="10" type="ORF">c1_g1_i9</name>
</gene>
<dbReference type="GO" id="GO:0008083">
    <property type="term" value="F:growth factor activity"/>
    <property type="evidence" value="ECO:0007669"/>
    <property type="project" value="InterPro"/>
</dbReference>
<dbReference type="GO" id="GO:0008201">
    <property type="term" value="F:heparin binding"/>
    <property type="evidence" value="ECO:0007669"/>
    <property type="project" value="TreeGrafter"/>
</dbReference>
<evidence type="ECO:0000256" key="1">
    <source>
        <dbReference type="ARBA" id="ARBA00004613"/>
    </source>
</evidence>
<dbReference type="EMBL" id="GDHF01019312">
    <property type="protein sequence ID" value="JAI33002.1"/>
    <property type="molecule type" value="Transcribed_RNA"/>
</dbReference>
<dbReference type="EMBL" id="GDHF01027827">
    <property type="protein sequence ID" value="JAI24487.1"/>
    <property type="molecule type" value="Transcribed_RNA"/>
</dbReference>
<accession>A0A0K8TX68</accession>
<evidence type="ECO:0000313" key="13">
    <source>
        <dbReference type="EMBL" id="JAI30051.1"/>
    </source>
</evidence>
<evidence type="ECO:0000313" key="9">
    <source>
        <dbReference type="EMBL" id="JAI18868.1"/>
    </source>
</evidence>
<evidence type="ECO:0000256" key="4">
    <source>
        <dbReference type="ARBA" id="ARBA00022729"/>
    </source>
</evidence>
<comment type="similarity">
    <text evidence="2">Belongs to the pleiotrophin family.</text>
</comment>
<dbReference type="EMBL" id="GDHF01031588">
    <property type="protein sequence ID" value="JAI20726.1"/>
    <property type="molecule type" value="Transcribed_RNA"/>
</dbReference>
<dbReference type="OrthoDB" id="8818336at2759"/>
<dbReference type="PANTHER" id="PTHR21050">
    <property type="entry name" value="MIDKINE AND PLEIOTROPHIN 1, ISOFORM A-RELATED"/>
    <property type="match status" value="1"/>
</dbReference>
<dbReference type="PANTHER" id="PTHR21050:SF1">
    <property type="entry name" value="MIDKINE AND PLEIOTROPHIN 1, ISOFORM A-RELATED"/>
    <property type="match status" value="1"/>
</dbReference>
<keyword evidence="5" id="KW-1015">Disulfide bond</keyword>
<feature type="compositionally biased region" description="Low complexity" evidence="6">
    <location>
        <begin position="152"/>
        <end position="161"/>
    </location>
</feature>
<feature type="compositionally biased region" description="Basic and acidic residues" evidence="6">
    <location>
        <begin position="203"/>
        <end position="213"/>
    </location>
</feature>
<dbReference type="Pfam" id="PF01091">
    <property type="entry name" value="PTN_MK_C"/>
    <property type="match status" value="1"/>
</dbReference>
<evidence type="ECO:0000313" key="15">
    <source>
        <dbReference type="EMBL" id="JAI33309.1"/>
    </source>
</evidence>
<protein>
    <recommendedName>
        <fullName evidence="8">Pleiotrophin/Midkine C-terminal domain-containing protein</fullName>
    </recommendedName>
</protein>
<dbReference type="AlphaFoldDB" id="A0A0K8TX68"/>
<keyword evidence="4 7" id="KW-0732">Signal</keyword>
<dbReference type="Gene3D" id="2.30.90.10">
    <property type="entry name" value="Heparin-binding Growth Factor, Midkine, Chain A- C-terminal Domain"/>
    <property type="match status" value="2"/>
</dbReference>
<evidence type="ECO:0000313" key="11">
    <source>
        <dbReference type="EMBL" id="JAI24166.1"/>
    </source>
</evidence>
<organism evidence="9">
    <name type="scientific">Bactrocera latifrons</name>
    <name type="common">Malaysian fruit fly</name>
    <name type="synonym">Chaetodacus latifrons</name>
    <dbReference type="NCBI Taxonomy" id="174628"/>
    <lineage>
        <taxon>Eukaryota</taxon>
        <taxon>Metazoa</taxon>
        <taxon>Ecdysozoa</taxon>
        <taxon>Arthropoda</taxon>
        <taxon>Hexapoda</taxon>
        <taxon>Insecta</taxon>
        <taxon>Pterygota</taxon>
        <taxon>Neoptera</taxon>
        <taxon>Endopterygota</taxon>
        <taxon>Diptera</taxon>
        <taxon>Brachycera</taxon>
        <taxon>Muscomorpha</taxon>
        <taxon>Tephritoidea</taxon>
        <taxon>Tephritidae</taxon>
        <taxon>Bactrocera</taxon>
        <taxon>Bactrocera</taxon>
    </lineage>
</organism>
<sequence length="349" mass="37576">MNLLMVCVLLLVAFICQPTLIYGLRGSHNSAAAAVPNTHGDHELVHHQRSIKTFGGKVKRSRSHLPHASAAEQANAKLVMAMESGDVLVRRAARGANVEGGDDSATNVDAAAVGGGKRNKNGNNNNNKKLNKSSDASNGGRKQDKKFSAAIGGQAQQQHHGSGNGNGNGNGKGRQRQQLRSQQHQGHGKRGGNGNGSGSGAKVRMESVEKTSTSEKSQSSCRYSKGAWTDCDPKTNVRTRTLTLKKGEANCLTTRTMQKKCKKPCRYEKGAWSECTNGQMTRQDKLKSVITTNPTVATDSTDTNADSSCEPMRKITKRCNIGGAKMANKSNKERKHKDKGQRRTQQQAQ</sequence>
<feature type="chain" id="PRO_5014029812" description="Pleiotrophin/Midkine C-terminal domain-containing protein" evidence="7">
    <location>
        <begin position="24"/>
        <end position="349"/>
    </location>
</feature>
<evidence type="ECO:0000313" key="10">
    <source>
        <dbReference type="EMBL" id="JAI20726.1"/>
    </source>
</evidence>
<feature type="region of interest" description="Disordered" evidence="6">
    <location>
        <begin position="96"/>
        <end position="225"/>
    </location>
</feature>
<dbReference type="EMBL" id="GDHF01019005">
    <property type="protein sequence ID" value="JAI33309.1"/>
    <property type="molecule type" value="Transcribed_RNA"/>
</dbReference>
<reference evidence="9" key="1">
    <citation type="submission" date="2015-06" db="EMBL/GenBank/DDBJ databases">
        <authorList>
            <person name="Hoefler B.C."/>
            <person name="Straight P.D."/>
        </authorList>
    </citation>
    <scope>NUCLEOTIDE SEQUENCE</scope>
</reference>